<accession>A0ABD0N427</accession>
<evidence type="ECO:0000313" key="1">
    <source>
        <dbReference type="EMBL" id="KAL0156887.1"/>
    </source>
</evidence>
<dbReference type="Proteomes" id="UP001529510">
    <property type="component" value="Unassembled WGS sequence"/>
</dbReference>
<dbReference type="InterPro" id="IPR030791">
    <property type="entry name" value="Rotatin"/>
</dbReference>
<keyword evidence="2" id="KW-1185">Reference proteome</keyword>
<gene>
    <name evidence="1" type="ORF">M9458_048133</name>
</gene>
<dbReference type="PANTHER" id="PTHR31691">
    <property type="entry name" value="ROTATIN"/>
    <property type="match status" value="1"/>
</dbReference>
<reference evidence="1 2" key="1">
    <citation type="submission" date="2024-05" db="EMBL/GenBank/DDBJ databases">
        <title>Genome sequencing and assembly of Indian major carp, Cirrhinus mrigala (Hamilton, 1822).</title>
        <authorList>
            <person name="Mohindra V."/>
            <person name="Chowdhury L.M."/>
            <person name="Lal K."/>
            <person name="Jena J.K."/>
        </authorList>
    </citation>
    <scope>NUCLEOTIDE SEQUENCE [LARGE SCALE GENOMIC DNA]</scope>
    <source>
        <strain evidence="1">CM1030</strain>
        <tissue evidence="1">Blood</tissue>
    </source>
</reference>
<sequence length="65" mass="7278">MCEVLSGPFASELSLRLLQCLRLSDAPCFYGLPSLERTLRTMAHVTALPRWSTHTPTMEPNTLCL</sequence>
<proteinExistence type="predicted"/>
<feature type="non-terminal residue" evidence="1">
    <location>
        <position position="65"/>
    </location>
</feature>
<dbReference type="EMBL" id="JAMKFB020000024">
    <property type="protein sequence ID" value="KAL0156887.1"/>
    <property type="molecule type" value="Genomic_DNA"/>
</dbReference>
<organism evidence="1 2">
    <name type="scientific">Cirrhinus mrigala</name>
    <name type="common">Mrigala</name>
    <dbReference type="NCBI Taxonomy" id="683832"/>
    <lineage>
        <taxon>Eukaryota</taxon>
        <taxon>Metazoa</taxon>
        <taxon>Chordata</taxon>
        <taxon>Craniata</taxon>
        <taxon>Vertebrata</taxon>
        <taxon>Euteleostomi</taxon>
        <taxon>Actinopterygii</taxon>
        <taxon>Neopterygii</taxon>
        <taxon>Teleostei</taxon>
        <taxon>Ostariophysi</taxon>
        <taxon>Cypriniformes</taxon>
        <taxon>Cyprinidae</taxon>
        <taxon>Labeoninae</taxon>
        <taxon>Labeonini</taxon>
        <taxon>Cirrhinus</taxon>
    </lineage>
</organism>
<evidence type="ECO:0000313" key="2">
    <source>
        <dbReference type="Proteomes" id="UP001529510"/>
    </source>
</evidence>
<dbReference type="AlphaFoldDB" id="A0ABD0N427"/>
<comment type="caution">
    <text evidence="1">The sequence shown here is derived from an EMBL/GenBank/DDBJ whole genome shotgun (WGS) entry which is preliminary data.</text>
</comment>
<dbReference type="PANTHER" id="PTHR31691:SF1">
    <property type="entry name" value="ROTATIN"/>
    <property type="match status" value="1"/>
</dbReference>
<name>A0ABD0N427_CIRMR</name>
<protein>
    <submittedName>
        <fullName evidence="1">Uncharacterized protein</fullName>
    </submittedName>
</protein>